<sequence>MPTVLNLSNEVVKMRSEVKKVKAFIIRKLTRHMTMLKKKKGKEEEVQRNQRRAARLLEEIHEIKGLVPDTVTKAALQTDINFQKVCQNPEASISERAVARIASHPQFSEKIQSIKDRVSAFKDERTNTSEKKEKTGKPDRSEVTLEKKDESASVSKDAQATAGEDVKILAEKQDENDNPSSEGCATGTDMTVAPHTMPDEEADTLKETSTANKMVEVEVVRMRKEVKKIRVLIISKLTNQIDVLKRKKGEPPEMEANQQKISKLVKEIQGLRSIQPDSVTKAGLQENADLEKVCEDPDASPLQQATARIVTHPRFVKKLQAVREAIQEEERKAAEAEEKRKRRLEQGEDSGNEGSENEESENEEDDEEDSGDEDEEDEADGDEDTEGESDGTDIDNREAEEELDDEEEVLNVRPSTSQVEEETKVMDEHVSIKELGGSVHKQITVKSRPAGISVVKVNQAGTSKTSSTVGGTVKRDANSSPLKKTSTDSPTQESKQISKPPPKTAENRSKAKGTEGEDSESDLSDDEEKPYFDDSTEERFLKQSSVSEESDDDDFFVGKVSKFKKKKSKTPVAAEKKADDAKNSADKDTEQDHKQEETTNKSDFKRSKFESVFCNTLSKGRGASQKHGDRFGAKPPPRFQKQIRQPAPSPREWKQNKDFATDRKPDSSSFKHRKSDSGSAWGQREKSSFGAGRGRQPFDRRQGHSQNQRPPPGRPSSQPRQTAEALHPSWEASKKRKEQMSQITAFQGKKIKFDDDD</sequence>
<dbReference type="AlphaFoldDB" id="A0ABD1IYU3"/>
<keyword evidence="2" id="KW-0175">Coiled coil</keyword>
<protein>
    <recommendedName>
        <fullName evidence="1">Serum response factor-binding protein 1</fullName>
    </recommendedName>
    <alternativeName>
        <fullName evidence="4">SRF-dependent transcription regulation-associated protein</fullName>
    </alternativeName>
</protein>
<evidence type="ECO:0000313" key="7">
    <source>
        <dbReference type="EMBL" id="KAL2080084.1"/>
    </source>
</evidence>
<evidence type="ECO:0000256" key="5">
    <source>
        <dbReference type="SAM" id="MobiDB-lite"/>
    </source>
</evidence>
<feature type="compositionally biased region" description="Basic and acidic residues" evidence="5">
    <location>
        <begin position="164"/>
        <end position="175"/>
    </location>
</feature>
<feature type="compositionally biased region" description="Low complexity" evidence="5">
    <location>
        <begin position="461"/>
        <end position="472"/>
    </location>
</feature>
<accession>A0ABD1IYU3</accession>
<feature type="region of interest" description="Disordered" evidence="5">
    <location>
        <begin position="328"/>
        <end position="428"/>
    </location>
</feature>
<dbReference type="Pfam" id="PF09073">
    <property type="entry name" value="BUD22"/>
    <property type="match status" value="1"/>
</dbReference>
<feature type="compositionally biased region" description="Basic and acidic residues" evidence="5">
    <location>
        <begin position="328"/>
        <end position="339"/>
    </location>
</feature>
<feature type="compositionally biased region" description="Basic and acidic residues" evidence="5">
    <location>
        <begin position="651"/>
        <end position="666"/>
    </location>
</feature>
<dbReference type="InterPro" id="IPR015158">
    <property type="entry name" value="Bud22_dom"/>
</dbReference>
<proteinExistence type="predicted"/>
<dbReference type="InterPro" id="IPR037393">
    <property type="entry name" value="Bud22/SRFB1"/>
</dbReference>
<dbReference type="PANTHER" id="PTHR23325:SF1">
    <property type="entry name" value="SERUM RESPONSE FACTOR-BINDING PROTEIN 1"/>
    <property type="match status" value="1"/>
</dbReference>
<evidence type="ECO:0000259" key="6">
    <source>
        <dbReference type="Pfam" id="PF09073"/>
    </source>
</evidence>
<evidence type="ECO:0000256" key="2">
    <source>
        <dbReference type="ARBA" id="ARBA00023054"/>
    </source>
</evidence>
<evidence type="ECO:0000313" key="8">
    <source>
        <dbReference type="Proteomes" id="UP001591681"/>
    </source>
</evidence>
<feature type="region of interest" description="Disordered" evidence="5">
    <location>
        <begin position="120"/>
        <end position="209"/>
    </location>
</feature>
<feature type="compositionally biased region" description="Acidic residues" evidence="5">
    <location>
        <begin position="347"/>
        <end position="409"/>
    </location>
</feature>
<feature type="domain" description="Bud22" evidence="6">
    <location>
        <begin position="671"/>
        <end position="754"/>
    </location>
</feature>
<feature type="compositionally biased region" description="Basic and acidic residues" evidence="5">
    <location>
        <begin position="529"/>
        <end position="541"/>
    </location>
</feature>
<feature type="region of interest" description="Disordered" evidence="5">
    <location>
        <begin position="294"/>
        <end position="313"/>
    </location>
</feature>
<reference evidence="7 8" key="1">
    <citation type="submission" date="2024-09" db="EMBL/GenBank/DDBJ databases">
        <title>A chromosome-level genome assembly of Gray's grenadier anchovy, Coilia grayii.</title>
        <authorList>
            <person name="Fu Z."/>
        </authorList>
    </citation>
    <scope>NUCLEOTIDE SEQUENCE [LARGE SCALE GENOMIC DNA]</scope>
    <source>
        <strain evidence="7">G4</strain>
        <tissue evidence="7">Muscle</tissue>
    </source>
</reference>
<gene>
    <name evidence="7" type="ORF">ACEWY4_023877</name>
</gene>
<feature type="compositionally biased region" description="Basic and acidic residues" evidence="5">
    <location>
        <begin position="120"/>
        <end position="151"/>
    </location>
</feature>
<name>A0ABD1IYU3_9TELE</name>
<evidence type="ECO:0000256" key="4">
    <source>
        <dbReference type="ARBA" id="ARBA00033254"/>
    </source>
</evidence>
<evidence type="ECO:0000256" key="3">
    <source>
        <dbReference type="ARBA" id="ARBA00025646"/>
    </source>
</evidence>
<comment type="caution">
    <text evidence="7">The sequence shown here is derived from an EMBL/GenBank/DDBJ whole genome shotgun (WGS) entry which is preliminary data.</text>
</comment>
<dbReference type="EMBL" id="JBHFQA010000021">
    <property type="protein sequence ID" value="KAL2080084.1"/>
    <property type="molecule type" value="Genomic_DNA"/>
</dbReference>
<feature type="compositionally biased region" description="Polar residues" evidence="5">
    <location>
        <begin position="478"/>
        <end position="497"/>
    </location>
</feature>
<evidence type="ECO:0000256" key="1">
    <source>
        <dbReference type="ARBA" id="ARBA00013459"/>
    </source>
</evidence>
<keyword evidence="8" id="KW-1185">Reference proteome</keyword>
<comment type="function">
    <text evidence="3">May be involved in regulating transcriptional activation of cardiac genes during the aging process. May play a role in biosynthesis and/or processing of SLC2A4 in adipose cells.</text>
</comment>
<dbReference type="Proteomes" id="UP001591681">
    <property type="component" value="Unassembled WGS sequence"/>
</dbReference>
<organism evidence="7 8">
    <name type="scientific">Coilia grayii</name>
    <name type="common">Gray's grenadier anchovy</name>
    <dbReference type="NCBI Taxonomy" id="363190"/>
    <lineage>
        <taxon>Eukaryota</taxon>
        <taxon>Metazoa</taxon>
        <taxon>Chordata</taxon>
        <taxon>Craniata</taxon>
        <taxon>Vertebrata</taxon>
        <taxon>Euteleostomi</taxon>
        <taxon>Actinopterygii</taxon>
        <taxon>Neopterygii</taxon>
        <taxon>Teleostei</taxon>
        <taxon>Clupei</taxon>
        <taxon>Clupeiformes</taxon>
        <taxon>Clupeoidei</taxon>
        <taxon>Engraulidae</taxon>
        <taxon>Coilinae</taxon>
        <taxon>Coilia</taxon>
    </lineage>
</organism>
<feature type="compositionally biased region" description="Basic and acidic residues" evidence="5">
    <location>
        <begin position="574"/>
        <end position="609"/>
    </location>
</feature>
<feature type="compositionally biased region" description="Acidic residues" evidence="5">
    <location>
        <begin position="516"/>
        <end position="528"/>
    </location>
</feature>
<dbReference type="PANTHER" id="PTHR23325">
    <property type="entry name" value="SERUM RESPONSE FACTOR-BINDING"/>
    <property type="match status" value="1"/>
</dbReference>
<feature type="compositionally biased region" description="Basic and acidic residues" evidence="5">
    <location>
        <begin position="505"/>
        <end position="515"/>
    </location>
</feature>
<feature type="region of interest" description="Disordered" evidence="5">
    <location>
        <begin position="446"/>
        <end position="757"/>
    </location>
</feature>